<name>A0A814WRK9_9BILA</name>
<sequence>MSKLDNNHRYHPYSRAKNYNNNDRRYDDDNYKRSYKKNNKHHYHYHDNRNYNDFSYRRSYRNDYRYQPPKSKMKSKSYSYFSTPPPPLMSTEIPPLLPPILSPSLPPPPPLLTAIPHERESWIRSVKKTKTNESTEQKTQYLETMLRMPQQKSLLNSTRFDRMRFADNQLSTATTTTTTTTTTTDSVHNDSFDANSFHLIGDIKNYDDIRTLEEILFNDEFVQQQLQNTSETCSNHELLPTSSPEVTECESIREEHSESKPCSGFLIDGCDEEEAPPLSPPPRPPLLRPSSEELTQLNDEDITEQRVMLVSELDAADAERKEELKRQKRLHQKLQKKPKEKKQSKTKIENEQAIITSTNDKQESLSDWIIEYDTNSSTDQVLQLTNEVRRTSIAMNDEDKTAKVNMILMKIKKQQQELNKLRQYVMSMLGEQEKSKSSKINRQNSNLTHDLLLAFLNQSNKSGCWLCSGKMYAEIATQCDHDNEQ</sequence>
<organism evidence="3 4">
    <name type="scientific">Adineta steineri</name>
    <dbReference type="NCBI Taxonomy" id="433720"/>
    <lineage>
        <taxon>Eukaryota</taxon>
        <taxon>Metazoa</taxon>
        <taxon>Spiralia</taxon>
        <taxon>Gnathifera</taxon>
        <taxon>Rotifera</taxon>
        <taxon>Eurotatoria</taxon>
        <taxon>Bdelloidea</taxon>
        <taxon>Adinetida</taxon>
        <taxon>Adinetidae</taxon>
        <taxon>Adineta</taxon>
    </lineage>
</organism>
<feature type="compositionally biased region" description="Basic and acidic residues" evidence="1">
    <location>
        <begin position="341"/>
        <end position="350"/>
    </location>
</feature>
<dbReference type="Proteomes" id="UP000663832">
    <property type="component" value="Unassembled WGS sequence"/>
</dbReference>
<feature type="compositionally biased region" description="Basic and acidic residues" evidence="1">
    <location>
        <begin position="22"/>
        <end position="32"/>
    </location>
</feature>
<feature type="compositionally biased region" description="Basic residues" evidence="1">
    <location>
        <begin position="33"/>
        <end position="44"/>
    </location>
</feature>
<evidence type="ECO:0000313" key="3">
    <source>
        <dbReference type="EMBL" id="CAF1206006.1"/>
    </source>
</evidence>
<dbReference type="EMBL" id="CAJNOI010000011">
    <property type="protein sequence ID" value="CAF0791837.1"/>
    <property type="molecule type" value="Genomic_DNA"/>
</dbReference>
<feature type="compositionally biased region" description="Basic residues" evidence="1">
    <location>
        <begin position="328"/>
        <end position="340"/>
    </location>
</feature>
<reference evidence="3" key="1">
    <citation type="submission" date="2021-02" db="EMBL/GenBank/DDBJ databases">
        <authorList>
            <person name="Nowell W R."/>
        </authorList>
    </citation>
    <scope>NUCLEOTIDE SEQUENCE</scope>
</reference>
<proteinExistence type="predicted"/>
<dbReference type="OrthoDB" id="10047934at2759"/>
<accession>A0A814WRK9</accession>
<protein>
    <submittedName>
        <fullName evidence="3">Uncharacterized protein</fullName>
    </submittedName>
</protein>
<dbReference type="EMBL" id="CAJNOM010000192">
    <property type="protein sequence ID" value="CAF1206006.1"/>
    <property type="molecule type" value="Genomic_DNA"/>
</dbReference>
<evidence type="ECO:0000256" key="1">
    <source>
        <dbReference type="SAM" id="MobiDB-lite"/>
    </source>
</evidence>
<dbReference type="AlphaFoldDB" id="A0A814WRK9"/>
<comment type="caution">
    <text evidence="3">The sequence shown here is derived from an EMBL/GenBank/DDBJ whole genome shotgun (WGS) entry which is preliminary data.</text>
</comment>
<dbReference type="Proteomes" id="UP000663877">
    <property type="component" value="Unassembled WGS sequence"/>
</dbReference>
<feature type="region of interest" description="Disordered" evidence="1">
    <location>
        <begin position="1"/>
        <end position="56"/>
    </location>
</feature>
<feature type="region of interest" description="Disordered" evidence="1">
    <location>
        <begin position="254"/>
        <end position="290"/>
    </location>
</feature>
<evidence type="ECO:0000313" key="2">
    <source>
        <dbReference type="EMBL" id="CAF0791837.1"/>
    </source>
</evidence>
<keyword evidence="4" id="KW-1185">Reference proteome</keyword>
<feature type="region of interest" description="Disordered" evidence="1">
    <location>
        <begin position="328"/>
        <end position="355"/>
    </location>
</feature>
<evidence type="ECO:0000313" key="4">
    <source>
        <dbReference type="Proteomes" id="UP000663832"/>
    </source>
</evidence>
<feature type="compositionally biased region" description="Pro residues" evidence="1">
    <location>
        <begin position="277"/>
        <end position="287"/>
    </location>
</feature>
<gene>
    <name evidence="2" type="ORF">BJG266_LOCUS4718</name>
    <name evidence="3" type="ORF">QVE165_LOCUS26091</name>
</gene>